<feature type="transmembrane region" description="Helical" evidence="6">
    <location>
        <begin position="46"/>
        <end position="71"/>
    </location>
</feature>
<keyword evidence="3 6" id="KW-0812">Transmembrane</keyword>
<evidence type="ECO:0000256" key="4">
    <source>
        <dbReference type="ARBA" id="ARBA00022989"/>
    </source>
</evidence>
<comment type="subcellular location">
    <subcellularLocation>
        <location evidence="1 6">Membrane</location>
        <topology evidence="1 6">Multi-pass membrane protein</topology>
    </subcellularLocation>
</comment>
<feature type="transmembrane region" description="Helical" evidence="6">
    <location>
        <begin position="9"/>
        <end position="34"/>
    </location>
</feature>
<feature type="non-terminal residue" evidence="7">
    <location>
        <position position="245"/>
    </location>
</feature>
<keyword evidence="4 6" id="KW-1133">Transmembrane helix</keyword>
<evidence type="ECO:0000313" key="7">
    <source>
        <dbReference type="EMBL" id="KAI7810296.1"/>
    </source>
</evidence>
<evidence type="ECO:0000256" key="2">
    <source>
        <dbReference type="ARBA" id="ARBA00006840"/>
    </source>
</evidence>
<evidence type="ECO:0000256" key="1">
    <source>
        <dbReference type="ARBA" id="ARBA00004141"/>
    </source>
</evidence>
<protein>
    <recommendedName>
        <fullName evidence="6">Tetraspanin</fullName>
    </recommendedName>
</protein>
<dbReference type="PIRSF" id="PIRSF002419">
    <property type="entry name" value="Tetraspanin"/>
    <property type="match status" value="1"/>
</dbReference>
<organism evidence="7 8">
    <name type="scientific">Triplophysa rosa</name>
    <name type="common">Cave loach</name>
    <dbReference type="NCBI Taxonomy" id="992332"/>
    <lineage>
        <taxon>Eukaryota</taxon>
        <taxon>Metazoa</taxon>
        <taxon>Chordata</taxon>
        <taxon>Craniata</taxon>
        <taxon>Vertebrata</taxon>
        <taxon>Euteleostomi</taxon>
        <taxon>Actinopterygii</taxon>
        <taxon>Neopterygii</taxon>
        <taxon>Teleostei</taxon>
        <taxon>Ostariophysi</taxon>
        <taxon>Cypriniformes</taxon>
        <taxon>Nemacheilidae</taxon>
        <taxon>Triplophysa</taxon>
    </lineage>
</organism>
<dbReference type="Gene3D" id="1.10.1450.10">
    <property type="entry name" value="Tetraspanin"/>
    <property type="match status" value="1"/>
</dbReference>
<dbReference type="InterPro" id="IPR000301">
    <property type="entry name" value="Tetraspanin_animals"/>
</dbReference>
<dbReference type="PANTHER" id="PTHR19282:SF477">
    <property type="entry name" value="TETRASPANIN"/>
    <property type="match status" value="1"/>
</dbReference>
<dbReference type="SUPFAM" id="SSF48652">
    <property type="entry name" value="Tetraspanin"/>
    <property type="match status" value="1"/>
</dbReference>
<dbReference type="Proteomes" id="UP001059041">
    <property type="component" value="Linkage Group LG5"/>
</dbReference>
<feature type="transmembrane region" description="Helical" evidence="6">
    <location>
        <begin position="83"/>
        <end position="104"/>
    </location>
</feature>
<dbReference type="PRINTS" id="PR00259">
    <property type="entry name" value="TMFOUR"/>
</dbReference>
<dbReference type="EMBL" id="JAFHDT010000005">
    <property type="protein sequence ID" value="KAI7810296.1"/>
    <property type="molecule type" value="Genomic_DNA"/>
</dbReference>
<evidence type="ECO:0000256" key="5">
    <source>
        <dbReference type="ARBA" id="ARBA00023136"/>
    </source>
</evidence>
<dbReference type="InterPro" id="IPR018499">
    <property type="entry name" value="Tetraspanin/Peripherin"/>
</dbReference>
<proteinExistence type="inferred from homology"/>
<evidence type="ECO:0000256" key="3">
    <source>
        <dbReference type="ARBA" id="ARBA00022692"/>
    </source>
</evidence>
<gene>
    <name evidence="7" type="ORF">IRJ41_023965</name>
</gene>
<keyword evidence="5 6" id="KW-0472">Membrane</keyword>
<dbReference type="InterPro" id="IPR008952">
    <property type="entry name" value="Tetraspanin_EC2_sf"/>
</dbReference>
<feature type="transmembrane region" description="Helical" evidence="6">
    <location>
        <begin position="202"/>
        <end position="225"/>
    </location>
</feature>
<name>A0A9W8C7K5_TRIRA</name>
<accession>A0A9W8C7K5</accession>
<dbReference type="Pfam" id="PF00335">
    <property type="entry name" value="Tetraspanin"/>
    <property type="match status" value="1"/>
</dbReference>
<dbReference type="PANTHER" id="PTHR19282">
    <property type="entry name" value="TETRASPANIN"/>
    <property type="match status" value="1"/>
</dbReference>
<comment type="caution">
    <text evidence="7">The sequence shown here is derived from an EMBL/GenBank/DDBJ whole genome shotgun (WGS) entry which is preliminary data.</text>
</comment>
<evidence type="ECO:0000313" key="8">
    <source>
        <dbReference type="Proteomes" id="UP001059041"/>
    </source>
</evidence>
<evidence type="ECO:0000256" key="6">
    <source>
        <dbReference type="RuleBase" id="RU361218"/>
    </source>
</evidence>
<reference evidence="7" key="1">
    <citation type="submission" date="2021-02" db="EMBL/GenBank/DDBJ databases">
        <title>Comparative genomics reveals that relaxation of natural selection precedes convergent phenotypic evolution of cavefish.</title>
        <authorList>
            <person name="Peng Z."/>
        </authorList>
    </citation>
    <scope>NUCLEOTIDE SEQUENCE</scope>
    <source>
        <tissue evidence="7">Muscle</tissue>
    </source>
</reference>
<sequence>DLTKRTLNIFIKCACLVLLLFGIWMCLGGVFLLLKYRYTGVFFSSFYIDLPVLLAVISGVLLFIGGSLGCVLSRIDSPCLQALFVYFLIVVCCAMSTASALAYFHTGKLDVDLAPLKDVFQNYSGDSQDPDTRAVNALQSELKCCGVTNYTDWMDTPWFNHSGKYEVPPSCCNKTFHICNGTIYSPKLLYNEGCQSKFKDKLHLVLVVIMLASFGVILTLIFSAISVGHLMKHNPPQEYQILDQQ</sequence>
<dbReference type="AlphaFoldDB" id="A0A9W8C7K5"/>
<comment type="similarity">
    <text evidence="2 6">Belongs to the tetraspanin (TM4SF) family.</text>
</comment>
<dbReference type="GO" id="GO:0005886">
    <property type="term" value="C:plasma membrane"/>
    <property type="evidence" value="ECO:0007669"/>
    <property type="project" value="TreeGrafter"/>
</dbReference>
<keyword evidence="8" id="KW-1185">Reference proteome</keyword>